<evidence type="ECO:0000313" key="3">
    <source>
        <dbReference type="Proteomes" id="UP000299102"/>
    </source>
</evidence>
<name>A0A4C1TLU0_EUMVA</name>
<dbReference type="AlphaFoldDB" id="A0A4C1TLU0"/>
<feature type="compositionally biased region" description="Acidic residues" evidence="1">
    <location>
        <begin position="33"/>
        <end position="45"/>
    </location>
</feature>
<protein>
    <recommendedName>
        <fullName evidence="4">Homeobox domain-containing protein</fullName>
    </recommendedName>
</protein>
<feature type="region of interest" description="Disordered" evidence="1">
    <location>
        <begin position="33"/>
        <end position="100"/>
    </location>
</feature>
<evidence type="ECO:0008006" key="4">
    <source>
        <dbReference type="Google" id="ProtNLM"/>
    </source>
</evidence>
<evidence type="ECO:0000256" key="1">
    <source>
        <dbReference type="SAM" id="MobiDB-lite"/>
    </source>
</evidence>
<dbReference type="OrthoDB" id="7959133at2759"/>
<accession>A0A4C1TLU0</accession>
<proteinExistence type="predicted"/>
<dbReference type="Proteomes" id="UP000299102">
    <property type="component" value="Unassembled WGS sequence"/>
</dbReference>
<sequence length="161" mass="18643">MGHHKDIHKNVYRMSVPVAEVTCVAKLLVDAIGDEGDDEDDDDEEYNGRGGNLEHEEAKCDNEENYTSPANSESEDETCKSQILPRKKRRSTSPYRTAKRVRWTDEEKQAIESHFGCLKELTKLPSLSECLTVSRKFPVLKNRTPQQMKTWIDNQRRYKLK</sequence>
<gene>
    <name evidence="2" type="ORF">EVAR_73625_1</name>
</gene>
<organism evidence="2 3">
    <name type="scientific">Eumeta variegata</name>
    <name type="common">Bagworm moth</name>
    <name type="synonym">Eumeta japonica</name>
    <dbReference type="NCBI Taxonomy" id="151549"/>
    <lineage>
        <taxon>Eukaryota</taxon>
        <taxon>Metazoa</taxon>
        <taxon>Ecdysozoa</taxon>
        <taxon>Arthropoda</taxon>
        <taxon>Hexapoda</taxon>
        <taxon>Insecta</taxon>
        <taxon>Pterygota</taxon>
        <taxon>Neoptera</taxon>
        <taxon>Endopterygota</taxon>
        <taxon>Lepidoptera</taxon>
        <taxon>Glossata</taxon>
        <taxon>Ditrysia</taxon>
        <taxon>Tineoidea</taxon>
        <taxon>Psychidae</taxon>
        <taxon>Oiketicinae</taxon>
        <taxon>Eumeta</taxon>
    </lineage>
</organism>
<reference evidence="2 3" key="1">
    <citation type="journal article" date="2019" name="Commun. Biol.">
        <title>The bagworm genome reveals a unique fibroin gene that provides high tensile strength.</title>
        <authorList>
            <person name="Kono N."/>
            <person name="Nakamura H."/>
            <person name="Ohtoshi R."/>
            <person name="Tomita M."/>
            <person name="Numata K."/>
            <person name="Arakawa K."/>
        </authorList>
    </citation>
    <scope>NUCLEOTIDE SEQUENCE [LARGE SCALE GENOMIC DNA]</scope>
</reference>
<dbReference type="EMBL" id="BGZK01005791">
    <property type="protein sequence ID" value="GBP15472.1"/>
    <property type="molecule type" value="Genomic_DNA"/>
</dbReference>
<evidence type="ECO:0000313" key="2">
    <source>
        <dbReference type="EMBL" id="GBP15472.1"/>
    </source>
</evidence>
<feature type="compositionally biased region" description="Basic residues" evidence="1">
    <location>
        <begin position="85"/>
        <end position="100"/>
    </location>
</feature>
<keyword evidence="3" id="KW-1185">Reference proteome</keyword>
<feature type="compositionally biased region" description="Basic and acidic residues" evidence="1">
    <location>
        <begin position="52"/>
        <end position="62"/>
    </location>
</feature>
<dbReference type="PANTHER" id="PTHR33480">
    <property type="entry name" value="SET DOMAIN-CONTAINING PROTEIN-RELATED"/>
    <property type="match status" value="1"/>
</dbReference>
<comment type="caution">
    <text evidence="2">The sequence shown here is derived from an EMBL/GenBank/DDBJ whole genome shotgun (WGS) entry which is preliminary data.</text>
</comment>